<dbReference type="Proteomes" id="UP000623419">
    <property type="component" value="Unassembled WGS sequence"/>
</dbReference>
<reference evidence="3" key="1">
    <citation type="journal article" date="2019" name="Int. J. Syst. Evol. Microbiol.">
        <title>The Global Catalogue of Microorganisms (GCM) 10K type strain sequencing project: providing services to taxonomists for standard genome sequencing and annotation.</title>
        <authorList>
            <consortium name="The Broad Institute Genomics Platform"/>
            <consortium name="The Broad Institute Genome Sequencing Center for Infectious Disease"/>
            <person name="Wu L."/>
            <person name="Ma J."/>
        </authorList>
    </citation>
    <scope>NUCLEOTIDE SEQUENCE [LARGE SCALE GENOMIC DNA]</scope>
    <source>
        <strain evidence="3">CGMCC 1.15905</strain>
    </source>
</reference>
<dbReference type="InterPro" id="IPR047676">
    <property type="entry name" value="FxLYD_dom"/>
</dbReference>
<keyword evidence="1" id="KW-0472">Membrane</keyword>
<evidence type="ECO:0000313" key="2">
    <source>
        <dbReference type="EMBL" id="GGA82718.1"/>
    </source>
</evidence>
<proteinExistence type="predicted"/>
<evidence type="ECO:0000313" key="3">
    <source>
        <dbReference type="Proteomes" id="UP000623419"/>
    </source>
</evidence>
<dbReference type="RefSeq" id="WP_188664009.1">
    <property type="nucleotide sequence ID" value="NZ_BMKC01000003.1"/>
</dbReference>
<organism evidence="2 3">
    <name type="scientific">Arenimonas soli</name>
    <dbReference type="NCBI Taxonomy" id="2269504"/>
    <lineage>
        <taxon>Bacteria</taxon>
        <taxon>Pseudomonadati</taxon>
        <taxon>Pseudomonadota</taxon>
        <taxon>Gammaproteobacteria</taxon>
        <taxon>Lysobacterales</taxon>
        <taxon>Lysobacteraceae</taxon>
        <taxon>Arenimonas</taxon>
    </lineage>
</organism>
<dbReference type="EMBL" id="BMKC01000003">
    <property type="protein sequence ID" value="GGA82718.1"/>
    <property type="molecule type" value="Genomic_DNA"/>
</dbReference>
<keyword evidence="1" id="KW-0812">Transmembrane</keyword>
<comment type="caution">
    <text evidence="2">The sequence shown here is derived from an EMBL/GenBank/DDBJ whole genome shotgun (WGS) entry which is preliminary data.</text>
</comment>
<name>A0ABQ1HLV1_9GAMM</name>
<keyword evidence="3" id="KW-1185">Reference proteome</keyword>
<sequence length="143" mass="15761">MKQLLANAFTSLVTGIFFTAGLVACFFAFEHLSRDTTQPSDLEFTPHPLGLRISEHEKVEGVPDFTVRGIVENETSTTWARMHVEVAILAGSAQVNTCERQVWGEFAPGDRRAFQVECFDVTGENLPDNVSYSVAVVSAGHER</sequence>
<dbReference type="NCBIfam" id="NF038353">
    <property type="entry name" value="FxLYD_dom"/>
    <property type="match status" value="1"/>
</dbReference>
<keyword evidence="1" id="KW-1133">Transmembrane helix</keyword>
<evidence type="ECO:0000256" key="1">
    <source>
        <dbReference type="SAM" id="Phobius"/>
    </source>
</evidence>
<dbReference type="PROSITE" id="PS51257">
    <property type="entry name" value="PROKAR_LIPOPROTEIN"/>
    <property type="match status" value="1"/>
</dbReference>
<protein>
    <recommendedName>
        <fullName evidence="4">DUF3426 domain-containing protein</fullName>
    </recommendedName>
</protein>
<gene>
    <name evidence="2" type="ORF">GCM10011521_21250</name>
</gene>
<evidence type="ECO:0008006" key="4">
    <source>
        <dbReference type="Google" id="ProtNLM"/>
    </source>
</evidence>
<feature type="transmembrane region" description="Helical" evidence="1">
    <location>
        <begin position="6"/>
        <end position="29"/>
    </location>
</feature>
<accession>A0ABQ1HLV1</accession>